<accession>F8NGW1</accession>
<evidence type="ECO:0000256" key="7">
    <source>
        <dbReference type="ARBA" id="ARBA00023004"/>
    </source>
</evidence>
<evidence type="ECO:0000256" key="2">
    <source>
        <dbReference type="ARBA" id="ARBA00005179"/>
    </source>
</evidence>
<evidence type="ECO:0000256" key="10">
    <source>
        <dbReference type="RuleBase" id="RU000461"/>
    </source>
</evidence>
<evidence type="ECO:0008006" key="13">
    <source>
        <dbReference type="Google" id="ProtNLM"/>
    </source>
</evidence>
<dbReference type="PANTHER" id="PTHR46300">
    <property type="entry name" value="P450, PUTATIVE (EUROFUNG)-RELATED-RELATED"/>
    <property type="match status" value="1"/>
</dbReference>
<keyword evidence="8 10" id="KW-0503">Monooxygenase</keyword>
<comment type="pathway">
    <text evidence="2">Secondary metabolite biosynthesis.</text>
</comment>
<dbReference type="PANTHER" id="PTHR46300:SF12">
    <property type="entry name" value="P450, PUTATIVE (EUROFUNG)-RELATED"/>
    <property type="match status" value="1"/>
</dbReference>
<dbReference type="SUPFAM" id="SSF48264">
    <property type="entry name" value="Cytochrome P450"/>
    <property type="match status" value="1"/>
</dbReference>
<dbReference type="InterPro" id="IPR017972">
    <property type="entry name" value="Cyt_P450_CS"/>
</dbReference>
<dbReference type="InterPro" id="IPR001128">
    <property type="entry name" value="Cyt_P450"/>
</dbReference>
<gene>
    <name evidence="12" type="ORF">SERLADRAFT_345409</name>
</gene>
<dbReference type="OrthoDB" id="2789670at2759"/>
<dbReference type="Gene3D" id="1.10.630.10">
    <property type="entry name" value="Cytochrome P450"/>
    <property type="match status" value="1"/>
</dbReference>
<evidence type="ECO:0000256" key="5">
    <source>
        <dbReference type="ARBA" id="ARBA00022723"/>
    </source>
</evidence>
<dbReference type="EMBL" id="GL945429">
    <property type="protein sequence ID" value="EGO29603.1"/>
    <property type="molecule type" value="Genomic_DNA"/>
</dbReference>
<keyword evidence="6 10" id="KW-0560">Oxidoreductase</keyword>
<protein>
    <recommendedName>
        <fullName evidence="13">Cytochrome P450</fullName>
    </recommendedName>
</protein>
<keyword evidence="11" id="KW-0812">Transmembrane</keyword>
<feature type="transmembrane region" description="Helical" evidence="11">
    <location>
        <begin position="84"/>
        <end position="102"/>
    </location>
</feature>
<keyword evidence="11" id="KW-0472">Membrane</keyword>
<dbReference type="PROSITE" id="PS00086">
    <property type="entry name" value="CYTOCHROME_P450"/>
    <property type="match status" value="1"/>
</dbReference>
<evidence type="ECO:0000256" key="8">
    <source>
        <dbReference type="ARBA" id="ARBA00023033"/>
    </source>
</evidence>
<comment type="cofactor">
    <cofactor evidence="1 9">
        <name>heme</name>
        <dbReference type="ChEBI" id="CHEBI:30413"/>
    </cofactor>
</comment>
<evidence type="ECO:0000256" key="9">
    <source>
        <dbReference type="PIRSR" id="PIRSR602401-1"/>
    </source>
</evidence>
<name>F8NGW1_SERL9</name>
<dbReference type="InterPro" id="IPR050364">
    <property type="entry name" value="Cytochrome_P450_fung"/>
</dbReference>
<keyword evidence="7 9" id="KW-0408">Iron</keyword>
<evidence type="ECO:0000256" key="6">
    <source>
        <dbReference type="ARBA" id="ARBA00023002"/>
    </source>
</evidence>
<keyword evidence="4 9" id="KW-0349">Heme</keyword>
<dbReference type="InterPro" id="IPR036396">
    <property type="entry name" value="Cyt_P450_sf"/>
</dbReference>
<evidence type="ECO:0000313" key="12">
    <source>
        <dbReference type="EMBL" id="EGO29603.1"/>
    </source>
</evidence>
<dbReference type="GeneID" id="18809061"/>
<dbReference type="HOGENOM" id="CLU_001570_20_2_1"/>
<evidence type="ECO:0000256" key="3">
    <source>
        <dbReference type="ARBA" id="ARBA00010617"/>
    </source>
</evidence>
<keyword evidence="11" id="KW-1133">Transmembrane helix</keyword>
<dbReference type="KEGG" id="sla:SERLADRAFT_345409"/>
<dbReference type="Pfam" id="PF00067">
    <property type="entry name" value="p450"/>
    <property type="match status" value="1"/>
</dbReference>
<reference evidence="12" key="1">
    <citation type="submission" date="2011-04" db="EMBL/GenBank/DDBJ databases">
        <title>Evolution of plant cell wall degrading machinery underlies the functional diversity of forest fungi.</title>
        <authorList>
            <consortium name="US DOE Joint Genome Institute (JGI-PGF)"/>
            <person name="Eastwood D.C."/>
            <person name="Floudas D."/>
            <person name="Binder M."/>
            <person name="Majcherczyk A."/>
            <person name="Schneider P."/>
            <person name="Aerts A."/>
            <person name="Asiegbu F.O."/>
            <person name="Baker S.E."/>
            <person name="Barry K."/>
            <person name="Bendiksby M."/>
            <person name="Blumentritt M."/>
            <person name="Coutinho P.M."/>
            <person name="Cullen D."/>
            <person name="Cullen D."/>
            <person name="Gathman A."/>
            <person name="Goodell B."/>
            <person name="Henrissat B."/>
            <person name="Ihrmark K."/>
            <person name="Kauserud H."/>
            <person name="Kohler A."/>
            <person name="LaButti K."/>
            <person name="Lapidus A."/>
            <person name="Lavin J.L."/>
            <person name="Lee Y.-H."/>
            <person name="Lindquist E."/>
            <person name="Lilly W."/>
            <person name="Lucas S."/>
            <person name="Morin E."/>
            <person name="Murat C."/>
            <person name="Oguiza J.A."/>
            <person name="Park J."/>
            <person name="Pisabarro A.G."/>
            <person name="Riley R."/>
            <person name="Rosling A."/>
            <person name="Salamov A."/>
            <person name="Schmidt O."/>
            <person name="Schmutz J."/>
            <person name="Skrede I."/>
            <person name="Stenlid J."/>
            <person name="Wiebenga A."/>
            <person name="Xie X."/>
            <person name="Kues U."/>
            <person name="Hibbett D.S."/>
            <person name="Hoffmeister D."/>
            <person name="Hogberg N."/>
            <person name="Martin F."/>
            <person name="Grigoriev I.V."/>
            <person name="Watkinson S.C."/>
        </authorList>
    </citation>
    <scope>NUCLEOTIDE SEQUENCE</scope>
    <source>
        <strain evidence="12">S7.9</strain>
    </source>
</reference>
<dbReference type="GO" id="GO:0005506">
    <property type="term" value="F:iron ion binding"/>
    <property type="evidence" value="ECO:0007669"/>
    <property type="project" value="InterPro"/>
</dbReference>
<dbReference type="GO" id="GO:0004497">
    <property type="term" value="F:monooxygenase activity"/>
    <property type="evidence" value="ECO:0007669"/>
    <property type="project" value="UniProtKB-KW"/>
</dbReference>
<dbReference type="Proteomes" id="UP000008064">
    <property type="component" value="Unassembled WGS sequence"/>
</dbReference>
<dbReference type="RefSeq" id="XP_007313845.1">
    <property type="nucleotide sequence ID" value="XM_007313783.1"/>
</dbReference>
<keyword evidence="5 9" id="KW-0479">Metal-binding</keyword>
<comment type="similarity">
    <text evidence="3 10">Belongs to the cytochrome P450 family.</text>
</comment>
<evidence type="ECO:0000256" key="4">
    <source>
        <dbReference type="ARBA" id="ARBA00022617"/>
    </source>
</evidence>
<sequence>MKFTGTPHSTVEDDIYEGYHVPTDIFTWTMVISNIWAMTYDETQYSDPESFDPSRFVTSERQLNDDSTVVGFGFGRRICPGRHVAATVVWMMIVSVLAVFKVEKMRDDEVNEVEIVPEFWFGPSMSVFLHSPHLISSSCCPTAIH</sequence>
<dbReference type="GO" id="GO:0016705">
    <property type="term" value="F:oxidoreductase activity, acting on paired donors, with incorporation or reduction of molecular oxygen"/>
    <property type="evidence" value="ECO:0007669"/>
    <property type="project" value="InterPro"/>
</dbReference>
<evidence type="ECO:0000256" key="11">
    <source>
        <dbReference type="SAM" id="Phobius"/>
    </source>
</evidence>
<organism>
    <name type="scientific">Serpula lacrymans var. lacrymans (strain S7.9)</name>
    <name type="common">Dry rot fungus</name>
    <dbReference type="NCBI Taxonomy" id="578457"/>
    <lineage>
        <taxon>Eukaryota</taxon>
        <taxon>Fungi</taxon>
        <taxon>Dikarya</taxon>
        <taxon>Basidiomycota</taxon>
        <taxon>Agaricomycotina</taxon>
        <taxon>Agaricomycetes</taxon>
        <taxon>Agaricomycetidae</taxon>
        <taxon>Boletales</taxon>
        <taxon>Coniophorineae</taxon>
        <taxon>Serpulaceae</taxon>
        <taxon>Serpula</taxon>
    </lineage>
</organism>
<dbReference type="GO" id="GO:0020037">
    <property type="term" value="F:heme binding"/>
    <property type="evidence" value="ECO:0007669"/>
    <property type="project" value="InterPro"/>
</dbReference>
<proteinExistence type="inferred from homology"/>
<dbReference type="InterPro" id="IPR002401">
    <property type="entry name" value="Cyt_P450_E_grp-I"/>
</dbReference>
<feature type="binding site" description="axial binding residue" evidence="9">
    <location>
        <position position="79"/>
    </location>
    <ligand>
        <name>heme</name>
        <dbReference type="ChEBI" id="CHEBI:30413"/>
    </ligand>
    <ligandPart>
        <name>Fe</name>
        <dbReference type="ChEBI" id="CHEBI:18248"/>
    </ligandPart>
</feature>
<dbReference type="AlphaFoldDB" id="F8NGW1"/>
<evidence type="ECO:0000256" key="1">
    <source>
        <dbReference type="ARBA" id="ARBA00001971"/>
    </source>
</evidence>
<dbReference type="PRINTS" id="PR00463">
    <property type="entry name" value="EP450I"/>
</dbReference>